<gene>
    <name evidence="1" type="ORF">B9Q09_00280</name>
</gene>
<evidence type="ECO:0008006" key="3">
    <source>
        <dbReference type="Google" id="ProtNLM"/>
    </source>
</evidence>
<dbReference type="SUPFAM" id="SSF81606">
    <property type="entry name" value="PP2C-like"/>
    <property type="match status" value="1"/>
</dbReference>
<dbReference type="InterPro" id="IPR036457">
    <property type="entry name" value="PPM-type-like_dom_sf"/>
</dbReference>
<name>A0A2R6BGU1_9ARCH</name>
<dbReference type="Proteomes" id="UP000240681">
    <property type="component" value="Unassembled WGS sequence"/>
</dbReference>
<evidence type="ECO:0000313" key="2">
    <source>
        <dbReference type="Proteomes" id="UP000240681"/>
    </source>
</evidence>
<organism evidence="1 2">
    <name type="scientific">Candidatus Marsarchaeota G2 archaeon ECH_B_SAG-C16</name>
    <dbReference type="NCBI Taxonomy" id="1978163"/>
    <lineage>
        <taxon>Archaea</taxon>
        <taxon>Candidatus Marsarchaeota</taxon>
        <taxon>Candidatus Marsarchaeota group 2</taxon>
    </lineage>
</organism>
<protein>
    <recommendedName>
        <fullName evidence="3">PPM-type phosphatase domain-containing protein</fullName>
    </recommendedName>
</protein>
<evidence type="ECO:0000313" key="1">
    <source>
        <dbReference type="EMBL" id="PSN97862.1"/>
    </source>
</evidence>
<accession>A0A2R6BGU1</accession>
<dbReference type="EMBL" id="NEXK01000004">
    <property type="protein sequence ID" value="PSN97862.1"/>
    <property type="molecule type" value="Genomic_DNA"/>
</dbReference>
<dbReference type="Gene3D" id="3.60.40.10">
    <property type="entry name" value="PPM-type phosphatase domain"/>
    <property type="match status" value="1"/>
</dbReference>
<sequence>MKPSYHPWASLSYEFGLRIKRREIFGWVLISLGLDLDYGEPEIRGFNTDAFNPSFGRGWLVAGGADKVLGDDGKPKELEGSLGPVRFSMRKGAGHMWTRFCEDSILIYAKPNGVVTAVFDGVSGEGDGSGGLASRRAANTLLEYVDRILEREQPDEVLEEYREKCASSIPLGATTALILVIKQDGECLLYNKGDSMCYAGGRLINTLDSVGNLLLKWLNDDKPFSRYTFKRQGEITLCSDGVLNSWDDSTEININSIQTEH</sequence>
<reference evidence="1 2" key="1">
    <citation type="submission" date="2017-04" db="EMBL/GenBank/DDBJ databases">
        <title>Novel microbial lineages endemic to geothermal iron-oxide mats fill important gaps in the evolutionary history of Archaea.</title>
        <authorList>
            <person name="Jay Z.J."/>
            <person name="Beam J.P."/>
            <person name="Dlakic M."/>
            <person name="Rusch D.B."/>
            <person name="Kozubal M.A."/>
            <person name="Inskeep W.P."/>
        </authorList>
    </citation>
    <scope>NUCLEOTIDE SEQUENCE [LARGE SCALE GENOMIC DNA]</scope>
    <source>
        <strain evidence="1">ECH_B_SAG-C16</strain>
    </source>
</reference>
<dbReference type="AlphaFoldDB" id="A0A2R6BGU1"/>
<proteinExistence type="predicted"/>
<comment type="caution">
    <text evidence="1">The sequence shown here is derived from an EMBL/GenBank/DDBJ whole genome shotgun (WGS) entry which is preliminary data.</text>
</comment>